<evidence type="ECO:0000259" key="2">
    <source>
        <dbReference type="PROSITE" id="PS50268"/>
    </source>
</evidence>
<keyword evidence="1" id="KW-0732">Signal</keyword>
<dbReference type="eggNOG" id="COG3979">
    <property type="taxonomic scope" value="Bacteria"/>
</dbReference>
<feature type="domain" description="Cadherin" evidence="2">
    <location>
        <begin position="451"/>
        <end position="580"/>
    </location>
</feature>
<dbReference type="PANTHER" id="PTHR46343:SF2">
    <property type="entry name" value="SUSHI_VON WILLEBRAND FACTOR TYPE A_EGF_PENTRAXIN DOMAIN-CONTAINING 1"/>
    <property type="match status" value="1"/>
</dbReference>
<name>A0A086ZDB1_9BIFI</name>
<dbReference type="GO" id="GO:0007156">
    <property type="term" value="P:homophilic cell adhesion via plasma membrane adhesion molecules"/>
    <property type="evidence" value="ECO:0007669"/>
    <property type="project" value="InterPro"/>
</dbReference>
<dbReference type="RefSeq" id="WP_081892421.1">
    <property type="nucleotide sequence ID" value="NZ_JGYN01000046.1"/>
</dbReference>
<dbReference type="InterPro" id="IPR013783">
    <property type="entry name" value="Ig-like_fold"/>
</dbReference>
<feature type="chain" id="PRO_5001817859" evidence="1">
    <location>
        <begin position="37"/>
        <end position="792"/>
    </location>
</feature>
<dbReference type="InterPro" id="IPR043555">
    <property type="entry name" value="SRPX-like"/>
</dbReference>
<protein>
    <submittedName>
        <fullName evidence="3">Cell wall anchor protein</fullName>
    </submittedName>
</protein>
<evidence type="ECO:0000313" key="3">
    <source>
        <dbReference type="EMBL" id="KFI44511.1"/>
    </source>
</evidence>
<feature type="signal peptide" evidence="1">
    <location>
        <begin position="1"/>
        <end position="36"/>
    </location>
</feature>
<dbReference type="GO" id="GO:0016020">
    <property type="term" value="C:membrane"/>
    <property type="evidence" value="ECO:0007669"/>
    <property type="project" value="InterPro"/>
</dbReference>
<dbReference type="Gene3D" id="2.60.40.10">
    <property type="entry name" value="Immunoglobulins"/>
    <property type="match status" value="4"/>
</dbReference>
<accession>A0A086ZDB1</accession>
<keyword evidence="4" id="KW-1185">Reference proteome</keyword>
<evidence type="ECO:0000313" key="4">
    <source>
        <dbReference type="Proteomes" id="UP000029108"/>
    </source>
</evidence>
<dbReference type="GO" id="GO:0005509">
    <property type="term" value="F:calcium ion binding"/>
    <property type="evidence" value="ECO:0007669"/>
    <property type="project" value="InterPro"/>
</dbReference>
<dbReference type="Pfam" id="PF16403">
    <property type="entry name" value="Bact_surface_Ig-like"/>
    <property type="match status" value="4"/>
</dbReference>
<comment type="caution">
    <text evidence="3">The sequence shown here is derived from an EMBL/GenBank/DDBJ whole genome shotgun (WGS) entry which is preliminary data.</text>
</comment>
<gene>
    <name evidence="3" type="ORF">BBIA_2419</name>
</gene>
<dbReference type="InterPro" id="IPR002126">
    <property type="entry name" value="Cadherin-like_dom"/>
</dbReference>
<dbReference type="STRING" id="1437608.GCA_000771645_02202"/>
<dbReference type="AlphaFoldDB" id="A0A086ZDB1"/>
<dbReference type="GO" id="GO:0005975">
    <property type="term" value="P:carbohydrate metabolic process"/>
    <property type="evidence" value="ECO:0007669"/>
    <property type="project" value="UniProtKB-ARBA"/>
</dbReference>
<dbReference type="EMBL" id="JGYN01000046">
    <property type="protein sequence ID" value="KFI44511.1"/>
    <property type="molecule type" value="Genomic_DNA"/>
</dbReference>
<sequence>MNDTQRSRDGMKTVLCAALLATALSVSGLVAGTAHADTIAENLNMYTCDGSDPQTSQCTQAQANNMGHKDSVFVKWDCKYDDEYYDNGHIYHYFDCNSIWNDVNGNPVPASTATVTYDWVLSSDSGSSSEVVTQTVDIPAGQYTARTLRPYRSDLGALLYTNKVILRGFKDSRDGKIYTRSEPITVGAGERVSLTAALEKVSSDGKVRGTSSEPKIYYDTGKVGIMLDGVSYEGPQPVVRDGYVQFTIADKHAYRYYLYCVNDSNIDTSTDDILEPGNYVLTNMPADESNPTATQKFDLYKTSYGTDTPYKGDGEKVASLSTLTDFQRNFEFKAASVYWSGVTDTRIPIGGSFNPSSVYLHSPASGTSGDYRTDVISNNVDTTKRGKYTVVYNGYMYKKFDKKTKYPVSSWSHTVYVGDWTQPVFSGVTNKTIAAGSSFDPKSGVTAKDETDGDVTSSIKITGAVNPAKPGSYTLTYTVSDKAGNTATATRVIKVTDQTKPILSGVDNKEVSQNSTFDPLAGVTATDNVDGKITNITVTGTVDTSKLGTYTLTYTVSDKAGNTATATRVITVVEVNKPVITGANGKIIEAGSTFDPKSGVTATDKEDGNLTSKITITGTVNNVKPGAYKLTYTVTDKDGHTTSVDRTITVVDTTAPTIKGADAKTIAYGSKFDPLAGVTATDIVDGTVTVKVTAGSVNTGKAGEYELTYTATDKAGNTATAKRVITVELQLKATMPKTGSVTGFITGGGYRDSARCGTRVRIRDAQAQHLIPFSCSFHIEPSGKAGTPNNAC</sequence>
<dbReference type="PANTHER" id="PTHR46343">
    <property type="entry name" value="HYR DOMAIN-CONTAINING PROTEIN"/>
    <property type="match status" value="1"/>
</dbReference>
<dbReference type="eggNOG" id="COG3227">
    <property type="taxonomic scope" value="Bacteria"/>
</dbReference>
<reference evidence="3 4" key="1">
    <citation type="submission" date="2014-03" db="EMBL/GenBank/DDBJ databases">
        <title>Genomics of Bifidobacteria.</title>
        <authorList>
            <person name="Ventura M."/>
            <person name="Milani C."/>
            <person name="Lugli G.A."/>
        </authorList>
    </citation>
    <scope>NUCLEOTIDE SEQUENCE [LARGE SCALE GENOMIC DNA]</scope>
    <source>
        <strain evidence="3 4">DSM 23969</strain>
    </source>
</reference>
<dbReference type="PROSITE" id="PS50268">
    <property type="entry name" value="CADHERIN_2"/>
    <property type="match status" value="1"/>
</dbReference>
<evidence type="ECO:0000256" key="1">
    <source>
        <dbReference type="SAM" id="SignalP"/>
    </source>
</evidence>
<dbReference type="InterPro" id="IPR032179">
    <property type="entry name" value="Cry22Aa_Ig-like"/>
</dbReference>
<proteinExistence type="predicted"/>
<dbReference type="Proteomes" id="UP000029108">
    <property type="component" value="Unassembled WGS sequence"/>
</dbReference>
<organism evidence="3 4">
    <name type="scientific">Bifidobacterium biavatii DSM 23969</name>
    <dbReference type="NCBI Taxonomy" id="1437608"/>
    <lineage>
        <taxon>Bacteria</taxon>
        <taxon>Bacillati</taxon>
        <taxon>Actinomycetota</taxon>
        <taxon>Actinomycetes</taxon>
        <taxon>Bifidobacteriales</taxon>
        <taxon>Bifidobacteriaceae</taxon>
        <taxon>Bifidobacterium</taxon>
    </lineage>
</organism>